<feature type="transmembrane region" description="Helical" evidence="6">
    <location>
        <begin position="302"/>
        <end position="323"/>
    </location>
</feature>
<keyword evidence="5 6" id="KW-0472">Membrane</keyword>
<name>A0ABW1JCS9_9ACTN</name>
<reference evidence="9" key="1">
    <citation type="journal article" date="2019" name="Int. J. Syst. Evol. Microbiol.">
        <title>The Global Catalogue of Microorganisms (GCM) 10K type strain sequencing project: providing services to taxonomists for standard genome sequencing and annotation.</title>
        <authorList>
            <consortium name="The Broad Institute Genomics Platform"/>
            <consortium name="The Broad Institute Genome Sequencing Center for Infectious Disease"/>
            <person name="Wu L."/>
            <person name="Ma J."/>
        </authorList>
    </citation>
    <scope>NUCLEOTIDE SEQUENCE [LARGE SCALE GENOMIC DNA]</scope>
    <source>
        <strain evidence="9">KACC 14249</strain>
    </source>
</reference>
<dbReference type="PANTHER" id="PTHR33406">
    <property type="entry name" value="MEMBRANE PROTEIN MJ1562-RELATED"/>
    <property type="match status" value="1"/>
</dbReference>
<keyword evidence="9" id="KW-1185">Reference proteome</keyword>
<feature type="transmembrane region" description="Helical" evidence="6">
    <location>
        <begin position="173"/>
        <end position="201"/>
    </location>
</feature>
<protein>
    <submittedName>
        <fullName evidence="8">MMPL family transporter</fullName>
    </submittedName>
</protein>
<evidence type="ECO:0000256" key="5">
    <source>
        <dbReference type="ARBA" id="ARBA00023136"/>
    </source>
</evidence>
<dbReference type="InterPro" id="IPR004869">
    <property type="entry name" value="MMPL_dom"/>
</dbReference>
<feature type="transmembrane region" description="Helical" evidence="6">
    <location>
        <begin position="271"/>
        <end position="290"/>
    </location>
</feature>
<comment type="subcellular location">
    <subcellularLocation>
        <location evidence="1">Cell membrane</location>
        <topology evidence="1">Multi-pass membrane protein</topology>
    </subcellularLocation>
</comment>
<feature type="transmembrane region" description="Helical" evidence="6">
    <location>
        <begin position="20"/>
        <end position="42"/>
    </location>
</feature>
<feature type="transmembrane region" description="Helical" evidence="6">
    <location>
        <begin position="622"/>
        <end position="642"/>
    </location>
</feature>
<dbReference type="Gene3D" id="1.20.1640.10">
    <property type="entry name" value="Multidrug efflux transporter AcrB transmembrane domain"/>
    <property type="match status" value="2"/>
</dbReference>
<dbReference type="Pfam" id="PF03176">
    <property type="entry name" value="MMPL"/>
    <property type="match status" value="2"/>
</dbReference>
<evidence type="ECO:0000259" key="7">
    <source>
        <dbReference type="PROSITE" id="PS50156"/>
    </source>
</evidence>
<evidence type="ECO:0000313" key="8">
    <source>
        <dbReference type="EMBL" id="MFC6007142.1"/>
    </source>
</evidence>
<gene>
    <name evidence="8" type="ORF">ACFQDO_08375</name>
</gene>
<dbReference type="InterPro" id="IPR000731">
    <property type="entry name" value="SSD"/>
</dbReference>
<comment type="caution">
    <text evidence="8">The sequence shown here is derived from an EMBL/GenBank/DDBJ whole genome shotgun (WGS) entry which is preliminary data.</text>
</comment>
<feature type="transmembrane region" description="Helical" evidence="6">
    <location>
        <begin position="509"/>
        <end position="529"/>
    </location>
</feature>
<feature type="domain" description="SSD" evidence="7">
    <location>
        <begin position="510"/>
        <end position="677"/>
    </location>
</feature>
<evidence type="ECO:0000313" key="9">
    <source>
        <dbReference type="Proteomes" id="UP001596189"/>
    </source>
</evidence>
<dbReference type="RefSeq" id="WP_345715946.1">
    <property type="nucleotide sequence ID" value="NZ_BAABFP010000004.1"/>
</dbReference>
<keyword evidence="2" id="KW-1003">Cell membrane</keyword>
<feature type="transmembrane region" description="Helical" evidence="6">
    <location>
        <begin position="541"/>
        <end position="561"/>
    </location>
</feature>
<organism evidence="8 9">
    <name type="scientific">Angustibacter luteus</name>
    <dbReference type="NCBI Taxonomy" id="658456"/>
    <lineage>
        <taxon>Bacteria</taxon>
        <taxon>Bacillati</taxon>
        <taxon>Actinomycetota</taxon>
        <taxon>Actinomycetes</taxon>
        <taxon>Kineosporiales</taxon>
        <taxon>Kineosporiaceae</taxon>
    </lineage>
</organism>
<proteinExistence type="predicted"/>
<dbReference type="Proteomes" id="UP001596189">
    <property type="component" value="Unassembled WGS sequence"/>
</dbReference>
<dbReference type="InterPro" id="IPR050545">
    <property type="entry name" value="Mycobact_MmpL"/>
</dbReference>
<feature type="domain" description="SSD" evidence="7">
    <location>
        <begin position="196"/>
        <end position="321"/>
    </location>
</feature>
<evidence type="ECO:0000256" key="1">
    <source>
        <dbReference type="ARBA" id="ARBA00004651"/>
    </source>
</evidence>
<evidence type="ECO:0000256" key="6">
    <source>
        <dbReference type="SAM" id="Phobius"/>
    </source>
</evidence>
<dbReference type="PROSITE" id="PS50156">
    <property type="entry name" value="SSD"/>
    <property type="match status" value="2"/>
</dbReference>
<keyword evidence="3 6" id="KW-0812">Transmembrane</keyword>
<feature type="transmembrane region" description="Helical" evidence="6">
    <location>
        <begin position="221"/>
        <end position="243"/>
    </location>
</feature>
<feature type="transmembrane region" description="Helical" evidence="6">
    <location>
        <begin position="363"/>
        <end position="385"/>
    </location>
</feature>
<evidence type="ECO:0000256" key="3">
    <source>
        <dbReference type="ARBA" id="ARBA00022692"/>
    </source>
</evidence>
<feature type="transmembrane region" description="Helical" evidence="6">
    <location>
        <begin position="654"/>
        <end position="679"/>
    </location>
</feature>
<accession>A0ABW1JCS9</accession>
<keyword evidence="4 6" id="KW-1133">Transmembrane helix</keyword>
<sequence length="710" mass="72461">MTSLLHRVGAATAAHPWRTIAGWLGAAAVVAALATTLGGPLVDDYTLPGKDSQHAADLLKERFPERSGTSARVVLHVPDGDSGTVAPTTVAAVTGQLQTLPHVSLVEPAQTSADGRTAVLSVQYDAPVTDVDPPAANAALDDAAAPARDAGLQTELGGEVPDQIAPGGNSEMIGIAVAAVILVLAFGSLLAAGLPLLIALAGLGVGMGLVTVLAGSTKISTITPTVAAMVGIGVGIDYALFIVDRHRQHLLAGESVVESAAAAVSTAGRSVVVAGCTVLVALSGLVVSGLPNFMLMGVATGLVVAVSVVAATTLLPALLGLAGQRVLGRRTRRRIAAGEPAVVVRTRPTIAHRWAVQAVKHPWRYAAASLAVLLALAAPVLGMHLGQSDASSESTSSTTRRAYDIVDAAFGPGSNGPLVVVEDLTVSGAPAPTALAAQLASYPGVVAVGAPVLDAHGDTAVVTVVPSSGPQAAATSELVTTLRADLPDSISLTGPTAGFIDFNDFVQEHLLRVIVVVVAASFLLLCLLLRSIVAPLKAALMNLLSVAAAYGAITALFQWGWGTSFLGLEKAVPVNAFVPLFMFAILFGLSMDYEVFLLGRIKEEWDRSHDVKGSVVAGLSSTARVISSAAVIMVAVFAGFAMDDSVAVKMIGTGLAVAVLVDATIVRLVLVPAVMTLMGPATWWLPGRRPRPTAPAETPTRELVLAEEMS</sequence>
<evidence type="ECO:0000256" key="2">
    <source>
        <dbReference type="ARBA" id="ARBA00022475"/>
    </source>
</evidence>
<dbReference type="SUPFAM" id="SSF82866">
    <property type="entry name" value="Multidrug efflux transporter AcrB transmembrane domain"/>
    <property type="match status" value="2"/>
</dbReference>
<dbReference type="EMBL" id="JBHSRD010000003">
    <property type="protein sequence ID" value="MFC6007142.1"/>
    <property type="molecule type" value="Genomic_DNA"/>
</dbReference>
<dbReference type="PANTHER" id="PTHR33406:SF13">
    <property type="entry name" value="MEMBRANE PROTEIN YDFJ"/>
    <property type="match status" value="1"/>
</dbReference>
<evidence type="ECO:0000256" key="4">
    <source>
        <dbReference type="ARBA" id="ARBA00022989"/>
    </source>
</evidence>
<feature type="transmembrane region" description="Helical" evidence="6">
    <location>
        <begin position="581"/>
        <end position="601"/>
    </location>
</feature>